<dbReference type="RefSeq" id="WP_424338003.1">
    <property type="nucleotide sequence ID" value="NZ_FNZQ01000004.1"/>
</dbReference>
<dbReference type="GO" id="GO:0006313">
    <property type="term" value="P:DNA transposition"/>
    <property type="evidence" value="ECO:0007669"/>
    <property type="project" value="InterPro"/>
</dbReference>
<dbReference type="GO" id="GO:0004803">
    <property type="term" value="F:transposase activity"/>
    <property type="evidence" value="ECO:0007669"/>
    <property type="project" value="InterPro"/>
</dbReference>
<dbReference type="Pfam" id="PF01527">
    <property type="entry name" value="HTH_Tnp_1"/>
    <property type="match status" value="1"/>
</dbReference>
<dbReference type="STRING" id="188906.SAMN04488526_2445"/>
<sequence>MRKSRFTEARIIGMIKEQEAGVPTAEVCRKHDFSPGPFYKFKSKYGGMEVSDAAKAASALAEVGDKAEPDTLFGLITRIDVAPGRLDLQLNADAVAEAIGADRCKAAEDALFATFPFRLRKRGVETKIILADAPAIATL</sequence>
<dbReference type="InterPro" id="IPR002514">
    <property type="entry name" value="Transposase_8"/>
</dbReference>
<dbReference type="PANTHER" id="PTHR33609:SF1">
    <property type="entry name" value="TRANSPOSASE"/>
    <property type="match status" value="1"/>
</dbReference>
<dbReference type="Proteomes" id="UP000199283">
    <property type="component" value="Unassembled WGS sequence"/>
</dbReference>
<dbReference type="EMBL" id="FNZQ01000004">
    <property type="protein sequence ID" value="SEL31826.1"/>
    <property type="molecule type" value="Genomic_DNA"/>
</dbReference>
<evidence type="ECO:0000313" key="2">
    <source>
        <dbReference type="Proteomes" id="UP000199283"/>
    </source>
</evidence>
<evidence type="ECO:0000313" key="1">
    <source>
        <dbReference type="EMBL" id="SEL31826.1"/>
    </source>
</evidence>
<dbReference type="GO" id="GO:0003677">
    <property type="term" value="F:DNA binding"/>
    <property type="evidence" value="ECO:0007669"/>
    <property type="project" value="InterPro"/>
</dbReference>
<dbReference type="InterPro" id="IPR052546">
    <property type="entry name" value="Transposase_8_domain"/>
</dbReference>
<proteinExistence type="predicted"/>
<gene>
    <name evidence="1" type="ORF">SAMN04488526_2445</name>
</gene>
<protein>
    <submittedName>
        <fullName evidence="1">Transposase</fullName>
    </submittedName>
</protein>
<organism evidence="1 2">
    <name type="scientific">Jannaschia helgolandensis</name>
    <dbReference type="NCBI Taxonomy" id="188906"/>
    <lineage>
        <taxon>Bacteria</taxon>
        <taxon>Pseudomonadati</taxon>
        <taxon>Pseudomonadota</taxon>
        <taxon>Alphaproteobacteria</taxon>
        <taxon>Rhodobacterales</taxon>
        <taxon>Roseobacteraceae</taxon>
        <taxon>Jannaschia</taxon>
    </lineage>
</organism>
<accession>A0A1H7P863</accession>
<dbReference type="AlphaFoldDB" id="A0A1H7P863"/>
<dbReference type="PANTHER" id="PTHR33609">
    <property type="entry name" value="LOW CALCIUM RESPONSE LOCUS PROTEIN S"/>
    <property type="match status" value="1"/>
</dbReference>
<keyword evidence="2" id="KW-1185">Reference proteome</keyword>
<name>A0A1H7P863_9RHOB</name>
<reference evidence="1 2" key="1">
    <citation type="submission" date="2016-10" db="EMBL/GenBank/DDBJ databases">
        <authorList>
            <person name="de Groot N.N."/>
        </authorList>
    </citation>
    <scope>NUCLEOTIDE SEQUENCE [LARGE SCALE GENOMIC DNA]</scope>
    <source>
        <strain evidence="1 2">DSM 14858</strain>
    </source>
</reference>